<protein>
    <submittedName>
        <fullName evidence="1">Putative secreted protein</fullName>
    </submittedName>
</protein>
<accession>A0A2M4B3W3</accession>
<dbReference type="EMBL" id="GGFK01014415">
    <property type="protein sequence ID" value="MBW47736.1"/>
    <property type="molecule type" value="Transcribed_RNA"/>
</dbReference>
<sequence>MLQLLLLRTSASISSAARAARPGGGVALTTVRSLSHSLLLLLFTSSRLELDSFFFACDRVLGILCFLFQARVSNLDSTRHCKQTSLITNTLQNLLRHFALRTCVRHSLTTRVCSLASSRRSSSICAQTLS</sequence>
<organism evidence="1">
    <name type="scientific">Anopheles triannulatus</name>
    <dbReference type="NCBI Taxonomy" id="58253"/>
    <lineage>
        <taxon>Eukaryota</taxon>
        <taxon>Metazoa</taxon>
        <taxon>Ecdysozoa</taxon>
        <taxon>Arthropoda</taxon>
        <taxon>Hexapoda</taxon>
        <taxon>Insecta</taxon>
        <taxon>Pterygota</taxon>
        <taxon>Neoptera</taxon>
        <taxon>Endopterygota</taxon>
        <taxon>Diptera</taxon>
        <taxon>Nematocera</taxon>
        <taxon>Culicoidea</taxon>
        <taxon>Culicidae</taxon>
        <taxon>Anophelinae</taxon>
        <taxon>Anopheles</taxon>
    </lineage>
</organism>
<reference evidence="1" key="1">
    <citation type="submission" date="2018-01" db="EMBL/GenBank/DDBJ databases">
        <title>An insight into the sialome of Amazonian anophelines.</title>
        <authorList>
            <person name="Ribeiro J.M."/>
            <person name="Scarpassa V."/>
            <person name="Calvo E."/>
        </authorList>
    </citation>
    <scope>NUCLEOTIDE SEQUENCE</scope>
    <source>
        <tissue evidence="1">Salivary glands</tissue>
    </source>
</reference>
<dbReference type="AlphaFoldDB" id="A0A2M4B3W3"/>
<name>A0A2M4B3W3_9DIPT</name>
<evidence type="ECO:0000313" key="1">
    <source>
        <dbReference type="EMBL" id="MBW47736.1"/>
    </source>
</evidence>
<proteinExistence type="predicted"/>